<protein>
    <submittedName>
        <fullName evidence="2">Uncharacterized protein</fullName>
    </submittedName>
</protein>
<feature type="compositionally biased region" description="Low complexity" evidence="1">
    <location>
        <begin position="73"/>
        <end position="84"/>
    </location>
</feature>
<evidence type="ECO:0000313" key="2">
    <source>
        <dbReference type="EMBL" id="KAJ8347094.1"/>
    </source>
</evidence>
<name>A0A9Q1IND5_SYNKA</name>
<proteinExistence type="predicted"/>
<dbReference type="AlphaFoldDB" id="A0A9Q1IND5"/>
<gene>
    <name evidence="2" type="ORF">SKAU_G00284950</name>
</gene>
<feature type="region of interest" description="Disordered" evidence="1">
    <location>
        <begin position="102"/>
        <end position="151"/>
    </location>
</feature>
<dbReference type="OrthoDB" id="2018507at2759"/>
<dbReference type="Proteomes" id="UP001152622">
    <property type="component" value="Chromosome 11"/>
</dbReference>
<dbReference type="InterPro" id="IPR051744">
    <property type="entry name" value="AP2_assoc_SerThr_kinase"/>
</dbReference>
<feature type="compositionally biased region" description="Low complexity" evidence="1">
    <location>
        <begin position="135"/>
        <end position="148"/>
    </location>
</feature>
<dbReference type="PANTHER" id="PTHR47907:SF5">
    <property type="entry name" value="AP2 ASSOCIATED KINASE 1"/>
    <property type="match status" value="1"/>
</dbReference>
<evidence type="ECO:0000256" key="1">
    <source>
        <dbReference type="SAM" id="MobiDB-lite"/>
    </source>
</evidence>
<sequence>MADPFGSSAAGFSNAGNVGVFVDSLLPGFEAPQPHRHATPPEPSSAWLPEGLTEVDTLLSCTLLSNPPTPAMSSVSSPPSSASAVSILDEFAPAQPFTDSSLLISELDQSESAGTGAEDEFDPIPVLSSKGPAQGGHSRSNSGGSDSSLPNLRQSLLLVDQLIDL</sequence>
<keyword evidence="3" id="KW-1185">Reference proteome</keyword>
<dbReference type="EMBL" id="JAINUF010000011">
    <property type="protein sequence ID" value="KAJ8347094.1"/>
    <property type="molecule type" value="Genomic_DNA"/>
</dbReference>
<dbReference type="PANTHER" id="PTHR47907">
    <property type="entry name" value="PROTEIN KINASE DOMAIN-CONTAINING PROTEIN"/>
    <property type="match status" value="1"/>
</dbReference>
<feature type="region of interest" description="Disordered" evidence="1">
    <location>
        <begin position="29"/>
        <end position="48"/>
    </location>
</feature>
<reference evidence="2" key="1">
    <citation type="journal article" date="2023" name="Science">
        <title>Genome structures resolve the early diversification of teleost fishes.</title>
        <authorList>
            <person name="Parey E."/>
            <person name="Louis A."/>
            <person name="Montfort J."/>
            <person name="Bouchez O."/>
            <person name="Roques C."/>
            <person name="Iampietro C."/>
            <person name="Lluch J."/>
            <person name="Castinel A."/>
            <person name="Donnadieu C."/>
            <person name="Desvignes T."/>
            <person name="Floi Bucao C."/>
            <person name="Jouanno E."/>
            <person name="Wen M."/>
            <person name="Mejri S."/>
            <person name="Dirks R."/>
            <person name="Jansen H."/>
            <person name="Henkel C."/>
            <person name="Chen W.J."/>
            <person name="Zahm M."/>
            <person name="Cabau C."/>
            <person name="Klopp C."/>
            <person name="Thompson A.W."/>
            <person name="Robinson-Rechavi M."/>
            <person name="Braasch I."/>
            <person name="Lecointre G."/>
            <person name="Bobe J."/>
            <person name="Postlethwait J.H."/>
            <person name="Berthelot C."/>
            <person name="Roest Crollius H."/>
            <person name="Guiguen Y."/>
        </authorList>
    </citation>
    <scope>NUCLEOTIDE SEQUENCE</scope>
    <source>
        <strain evidence="2">WJC10195</strain>
    </source>
</reference>
<feature type="region of interest" description="Disordered" evidence="1">
    <location>
        <begin position="62"/>
        <end position="84"/>
    </location>
</feature>
<evidence type="ECO:0000313" key="3">
    <source>
        <dbReference type="Proteomes" id="UP001152622"/>
    </source>
</evidence>
<organism evidence="2 3">
    <name type="scientific">Synaphobranchus kaupii</name>
    <name type="common">Kaup's arrowtooth eel</name>
    <dbReference type="NCBI Taxonomy" id="118154"/>
    <lineage>
        <taxon>Eukaryota</taxon>
        <taxon>Metazoa</taxon>
        <taxon>Chordata</taxon>
        <taxon>Craniata</taxon>
        <taxon>Vertebrata</taxon>
        <taxon>Euteleostomi</taxon>
        <taxon>Actinopterygii</taxon>
        <taxon>Neopterygii</taxon>
        <taxon>Teleostei</taxon>
        <taxon>Anguilliformes</taxon>
        <taxon>Synaphobranchidae</taxon>
        <taxon>Synaphobranchus</taxon>
    </lineage>
</organism>
<accession>A0A9Q1IND5</accession>
<comment type="caution">
    <text evidence="2">The sequence shown here is derived from an EMBL/GenBank/DDBJ whole genome shotgun (WGS) entry which is preliminary data.</text>
</comment>